<protein>
    <submittedName>
        <fullName evidence="1">Uncharacterized protein</fullName>
    </submittedName>
</protein>
<dbReference type="AlphaFoldDB" id="A0A443LUT6"/>
<reference evidence="1 2" key="1">
    <citation type="submission" date="2019-01" db="EMBL/GenBank/DDBJ databases">
        <title>Sinorhodobacter populi sp. nov. isolated from the symptomatic bark tissue of Populus euramericana canker.</title>
        <authorList>
            <person name="Xu G."/>
        </authorList>
    </citation>
    <scope>NUCLEOTIDE SEQUENCE [LARGE SCALE GENOMIC DNA]</scope>
    <source>
        <strain evidence="1 2">CCTCC AB2012026</strain>
    </source>
</reference>
<keyword evidence="2" id="KW-1185">Reference proteome</keyword>
<evidence type="ECO:0000313" key="2">
    <source>
        <dbReference type="Proteomes" id="UP000286594"/>
    </source>
</evidence>
<sequence>MVEKNQPSLSVGVQCRLLAISRSSFYDTPQGETEMNLDLMLLIDKQFPDSPFCGVRQMT</sequence>
<comment type="caution">
    <text evidence="1">The sequence shown here is derived from an EMBL/GenBank/DDBJ whole genome shotgun (WGS) entry which is preliminary data.</text>
</comment>
<dbReference type="EMBL" id="SAVB01000001">
    <property type="protein sequence ID" value="RWR52898.1"/>
    <property type="molecule type" value="Genomic_DNA"/>
</dbReference>
<dbReference type="OrthoDB" id="9814072at2"/>
<name>A0A443LUT6_9RHOB</name>
<dbReference type="Proteomes" id="UP000286594">
    <property type="component" value="Unassembled WGS sequence"/>
</dbReference>
<dbReference type="RefSeq" id="WP_128146997.1">
    <property type="nucleotide sequence ID" value="NZ_SAVB01000001.1"/>
</dbReference>
<gene>
    <name evidence="1" type="ORF">EOW65_00010</name>
</gene>
<proteinExistence type="predicted"/>
<accession>A0A443LUT6</accession>
<evidence type="ECO:0000313" key="1">
    <source>
        <dbReference type="EMBL" id="RWR52898.1"/>
    </source>
</evidence>
<organism evidence="1 2">
    <name type="scientific">Paenirhodobacter ferrireducens</name>
    <dbReference type="NCBI Taxonomy" id="1215032"/>
    <lineage>
        <taxon>Bacteria</taxon>
        <taxon>Pseudomonadati</taxon>
        <taxon>Pseudomonadota</taxon>
        <taxon>Alphaproteobacteria</taxon>
        <taxon>Rhodobacterales</taxon>
        <taxon>Rhodobacter group</taxon>
        <taxon>Paenirhodobacter</taxon>
    </lineage>
</organism>